<feature type="compositionally biased region" description="Basic residues" evidence="1">
    <location>
        <begin position="291"/>
        <end position="311"/>
    </location>
</feature>
<name>A0AAD1XAV1_EUPCR</name>
<evidence type="ECO:0000313" key="3">
    <source>
        <dbReference type="Proteomes" id="UP001295684"/>
    </source>
</evidence>
<evidence type="ECO:0000256" key="1">
    <source>
        <dbReference type="SAM" id="MobiDB-lite"/>
    </source>
</evidence>
<organism evidence="2 3">
    <name type="scientific">Euplotes crassus</name>
    <dbReference type="NCBI Taxonomy" id="5936"/>
    <lineage>
        <taxon>Eukaryota</taxon>
        <taxon>Sar</taxon>
        <taxon>Alveolata</taxon>
        <taxon>Ciliophora</taxon>
        <taxon>Intramacronucleata</taxon>
        <taxon>Spirotrichea</taxon>
        <taxon>Hypotrichia</taxon>
        <taxon>Euplotida</taxon>
        <taxon>Euplotidae</taxon>
        <taxon>Moneuplotes</taxon>
    </lineage>
</organism>
<gene>
    <name evidence="2" type="ORF">ECRASSUSDP1_LOCUS5483</name>
</gene>
<proteinExistence type="predicted"/>
<protein>
    <submittedName>
        <fullName evidence="2">Uncharacterized protein</fullName>
    </submittedName>
</protein>
<keyword evidence="3" id="KW-1185">Reference proteome</keyword>
<dbReference type="Proteomes" id="UP001295684">
    <property type="component" value="Unassembled WGS sequence"/>
</dbReference>
<sequence>MEEDRNKYSYPKTPIKNSNLQIWKTSTIQIKSHPNAPQTTLVRSPHKRKIRMVKITKALSNLSKKGICTRTNKKKKVKKRISEKSLKRSMRLRKETGVARVDLEEVGRQQRGSEEDGMMDQKSIDNILNIFEDIGDDFEGIANDFTETLKTPKKSYSPTTSQSGNYRHSMKCLKKHSKLVKNKDFSHRDPLDSTQTKNFKTLMNFEEYTKGGRRTFKSKKIPKSQYIPFVVYRSTKKLTKSKEFTFETQQRSQSRKRENSEYYKTPTKKSRSSMKDLCQSGGKSILSKSMKMPKKPKPRSSMKLSKRMSLK</sequence>
<accession>A0AAD1XAV1</accession>
<dbReference type="AlphaFoldDB" id="A0AAD1XAV1"/>
<dbReference type="EMBL" id="CAMPGE010005290">
    <property type="protein sequence ID" value="CAI2364141.1"/>
    <property type="molecule type" value="Genomic_DNA"/>
</dbReference>
<evidence type="ECO:0000313" key="2">
    <source>
        <dbReference type="EMBL" id="CAI2364141.1"/>
    </source>
</evidence>
<reference evidence="2" key="1">
    <citation type="submission" date="2023-07" db="EMBL/GenBank/DDBJ databases">
        <authorList>
            <consortium name="AG Swart"/>
            <person name="Singh M."/>
            <person name="Singh A."/>
            <person name="Seah K."/>
            <person name="Emmerich C."/>
        </authorList>
    </citation>
    <scope>NUCLEOTIDE SEQUENCE</scope>
    <source>
        <strain evidence="2">DP1</strain>
    </source>
</reference>
<feature type="region of interest" description="Disordered" evidence="1">
    <location>
        <begin position="243"/>
        <end position="311"/>
    </location>
</feature>
<comment type="caution">
    <text evidence="2">The sequence shown here is derived from an EMBL/GenBank/DDBJ whole genome shotgun (WGS) entry which is preliminary data.</text>
</comment>